<protein>
    <recommendedName>
        <fullName evidence="1">Phage tail fibre protein N-terminal domain-containing protein</fullName>
    </recommendedName>
</protein>
<dbReference type="InterPro" id="IPR022225">
    <property type="entry name" value="Phage_tail_fibre_N"/>
</dbReference>
<evidence type="ECO:0000313" key="2">
    <source>
        <dbReference type="EMBL" id="RKO77183.1"/>
    </source>
</evidence>
<dbReference type="EMBL" id="PSZG01000001">
    <property type="protein sequence ID" value="RKO77183.1"/>
    <property type="molecule type" value="Genomic_DNA"/>
</dbReference>
<dbReference type="Proteomes" id="UP000269665">
    <property type="component" value="Unassembled WGS sequence"/>
</dbReference>
<name>A0A8B3G1C2_PECPM</name>
<evidence type="ECO:0000259" key="1">
    <source>
        <dbReference type="Pfam" id="PF12571"/>
    </source>
</evidence>
<sequence length="430" mass="46760">MAKSAVTRAFEAWNVNKVLDGVPAVPDKIVFALIPNQDETAPVSRDEGMPAAATIKHTADITQYGVLNDNAVVYSVVLDTNVGDWDYNWIGLVDSKTNTVLMIVHVRIQQKVKTKNGQQGNSLTRNLAMQFDGAADATQINVSAQTWQIDFSARLSGIDEIQRLITLDNFGNAAFLAAGFEVVRAGDKYTVRKGIGYVGGLRGELTQEHTLNGLRSTKLYADFSYQGSVVGKWQTAVTLRAANDLKNYMDAAGFAHYIAPIASIDAAGNVTDLRVQGARYDRDIDDIKTRYAIKTDLSAWQYTAKGGELTLSPPYTLNACMIFINGVEQALNYSYALEENIITFAEALLKSDFVNVVFNVPLSTQGALTNDSETNALLYEIDKLRAEVRGLTGTDFLSSDKNNLIAAGTDAGLFLPESALQKITGIDVSN</sequence>
<comment type="caution">
    <text evidence="2">The sequence shown here is derived from an EMBL/GenBank/DDBJ whole genome shotgun (WGS) entry which is preliminary data.</text>
</comment>
<gene>
    <name evidence="2" type="ORF">C5E00_10495</name>
</gene>
<evidence type="ECO:0000313" key="3">
    <source>
        <dbReference type="Proteomes" id="UP000269665"/>
    </source>
</evidence>
<feature type="domain" description="Phage tail fibre protein N-terminal" evidence="1">
    <location>
        <begin position="4"/>
        <end position="159"/>
    </location>
</feature>
<dbReference type="AlphaFoldDB" id="A0A8B3G1C2"/>
<dbReference type="RefSeq" id="WP_109463609.1">
    <property type="nucleotide sequence ID" value="NZ_CP026982.1"/>
</dbReference>
<accession>A0A8B3G1C2</accession>
<dbReference type="Pfam" id="PF12571">
    <property type="entry name" value="Phage_tail_fib"/>
    <property type="match status" value="1"/>
</dbReference>
<organism evidence="2 3">
    <name type="scientific">Pectobacterium parmentieri</name>
    <dbReference type="NCBI Taxonomy" id="1905730"/>
    <lineage>
        <taxon>Bacteria</taxon>
        <taxon>Pseudomonadati</taxon>
        <taxon>Pseudomonadota</taxon>
        <taxon>Gammaproteobacteria</taxon>
        <taxon>Enterobacterales</taxon>
        <taxon>Pectobacteriaceae</taxon>
        <taxon>Pectobacterium</taxon>
    </lineage>
</organism>
<proteinExistence type="predicted"/>
<reference evidence="2 3" key="1">
    <citation type="journal article" date="2018" name="BMC Genomics">
        <title>High genomic variability in the plant pathogenic bacterium Pectobacterium parmentieri deciphered from de novo assembled complete genomes.</title>
        <authorList>
            <person name="Zoledowska S."/>
            <person name="Motyka-Pomagruk A."/>
            <person name="Sledz W."/>
            <person name="Mengoni A."/>
            <person name="Lojkowska E."/>
        </authorList>
    </citation>
    <scope>NUCLEOTIDE SEQUENCE [LARGE SCALE GENOMIC DNA]</scope>
    <source>
        <strain evidence="2 3">IFB5626</strain>
    </source>
</reference>